<organism evidence="2 3">
    <name type="scientific">Ktedonosporobacter rubrisoli</name>
    <dbReference type="NCBI Taxonomy" id="2509675"/>
    <lineage>
        <taxon>Bacteria</taxon>
        <taxon>Bacillati</taxon>
        <taxon>Chloroflexota</taxon>
        <taxon>Ktedonobacteria</taxon>
        <taxon>Ktedonobacterales</taxon>
        <taxon>Ktedonosporobacteraceae</taxon>
        <taxon>Ktedonosporobacter</taxon>
    </lineage>
</organism>
<dbReference type="Proteomes" id="UP000290365">
    <property type="component" value="Chromosome"/>
</dbReference>
<dbReference type="PANTHER" id="PTHR33360:SF2">
    <property type="entry name" value="TRANSPOSASE FOR INSERTION SEQUENCE ELEMENT IS200"/>
    <property type="match status" value="1"/>
</dbReference>
<dbReference type="OrthoDB" id="9798161at2"/>
<gene>
    <name evidence="2" type="primary">tnpA</name>
    <name evidence="2" type="ORF">EPA93_13080</name>
</gene>
<dbReference type="InterPro" id="IPR002686">
    <property type="entry name" value="Transposase_17"/>
</dbReference>
<dbReference type="SUPFAM" id="SSF143422">
    <property type="entry name" value="Transposase IS200-like"/>
    <property type="match status" value="1"/>
</dbReference>
<dbReference type="SMART" id="SM01321">
    <property type="entry name" value="Y1_Tnp"/>
    <property type="match status" value="1"/>
</dbReference>
<dbReference type="AlphaFoldDB" id="A0A4P6JNJ5"/>
<dbReference type="PANTHER" id="PTHR33360">
    <property type="entry name" value="TRANSPOSASE FOR INSERTION SEQUENCE ELEMENT IS200"/>
    <property type="match status" value="1"/>
</dbReference>
<dbReference type="EMBL" id="CP035758">
    <property type="protein sequence ID" value="QBD76887.1"/>
    <property type="molecule type" value="Genomic_DNA"/>
</dbReference>
<evidence type="ECO:0000259" key="1">
    <source>
        <dbReference type="SMART" id="SM01321"/>
    </source>
</evidence>
<sequence length="131" mass="15510">MDEIRSKHHVSYVTHYHVVWCPKYRRKVLVHQVDTRLKQIIAEVCQEHDAILEQLEVMPDHVHLLVSVDPQFGIHRLMKLVKGRSSRLLRQEYPHLKTRLPTLWTNSYFVSTVGGAPLEVIKQYIEEQKHV</sequence>
<protein>
    <submittedName>
        <fullName evidence="2">IS200/IS605 family transposase</fullName>
    </submittedName>
</protein>
<feature type="domain" description="Transposase IS200-like" evidence="1">
    <location>
        <begin position="11"/>
        <end position="128"/>
    </location>
</feature>
<name>A0A4P6JNJ5_KTERU</name>
<proteinExistence type="predicted"/>
<dbReference type="GO" id="GO:0006313">
    <property type="term" value="P:DNA transposition"/>
    <property type="evidence" value="ECO:0007669"/>
    <property type="project" value="InterPro"/>
</dbReference>
<dbReference type="RefSeq" id="WP_129887951.1">
    <property type="nucleotide sequence ID" value="NZ_CP035758.1"/>
</dbReference>
<dbReference type="KEGG" id="kbs:EPA93_13080"/>
<accession>A0A4P6JNJ5</accession>
<dbReference type="NCBIfam" id="NF033573">
    <property type="entry name" value="transpos_IS200"/>
    <property type="match status" value="1"/>
</dbReference>
<evidence type="ECO:0000313" key="2">
    <source>
        <dbReference type="EMBL" id="QBD76887.1"/>
    </source>
</evidence>
<reference evidence="2 3" key="1">
    <citation type="submission" date="2019-01" db="EMBL/GenBank/DDBJ databases">
        <title>Ktedonosporobacter rubrisoli SCAWS-G2.</title>
        <authorList>
            <person name="Huang Y."/>
            <person name="Yan B."/>
        </authorList>
    </citation>
    <scope>NUCLEOTIDE SEQUENCE [LARGE SCALE GENOMIC DNA]</scope>
    <source>
        <strain evidence="2 3">SCAWS-G2</strain>
    </source>
</reference>
<dbReference type="Pfam" id="PF01797">
    <property type="entry name" value="Y1_Tnp"/>
    <property type="match status" value="1"/>
</dbReference>
<dbReference type="GO" id="GO:0003677">
    <property type="term" value="F:DNA binding"/>
    <property type="evidence" value="ECO:0007669"/>
    <property type="project" value="InterPro"/>
</dbReference>
<evidence type="ECO:0000313" key="3">
    <source>
        <dbReference type="Proteomes" id="UP000290365"/>
    </source>
</evidence>
<dbReference type="Gene3D" id="3.30.70.1290">
    <property type="entry name" value="Transposase IS200-like"/>
    <property type="match status" value="1"/>
</dbReference>
<dbReference type="GO" id="GO:0004803">
    <property type="term" value="F:transposase activity"/>
    <property type="evidence" value="ECO:0007669"/>
    <property type="project" value="InterPro"/>
</dbReference>
<keyword evidence="3" id="KW-1185">Reference proteome</keyword>
<dbReference type="InterPro" id="IPR036515">
    <property type="entry name" value="Transposase_17_sf"/>
</dbReference>